<dbReference type="EMBL" id="RXIC02000022">
    <property type="protein sequence ID" value="KAB1215215.1"/>
    <property type="molecule type" value="Genomic_DNA"/>
</dbReference>
<dbReference type="InterPro" id="IPR005349">
    <property type="entry name" value="TMEM14"/>
</dbReference>
<feature type="transmembrane region" description="Helical" evidence="6">
    <location>
        <begin position="29"/>
        <end position="49"/>
    </location>
</feature>
<protein>
    <submittedName>
        <fullName evidence="7">Uncharacterized protein</fullName>
    </submittedName>
</protein>
<evidence type="ECO:0000256" key="2">
    <source>
        <dbReference type="ARBA" id="ARBA00007590"/>
    </source>
</evidence>
<keyword evidence="5 6" id="KW-0472">Membrane</keyword>
<evidence type="ECO:0000256" key="4">
    <source>
        <dbReference type="ARBA" id="ARBA00022989"/>
    </source>
</evidence>
<evidence type="ECO:0000313" key="7">
    <source>
        <dbReference type="EMBL" id="KAB1215215.1"/>
    </source>
</evidence>
<dbReference type="AlphaFoldDB" id="A0A6A1VRE4"/>
<name>A0A6A1VRE4_9ROSI</name>
<comment type="subcellular location">
    <subcellularLocation>
        <location evidence="1">Membrane</location>
    </subcellularLocation>
</comment>
<keyword evidence="4 6" id="KW-1133">Transmembrane helix</keyword>
<dbReference type="GO" id="GO:0009706">
    <property type="term" value="C:chloroplast inner membrane"/>
    <property type="evidence" value="ECO:0007669"/>
    <property type="project" value="TreeGrafter"/>
</dbReference>
<feature type="transmembrane region" description="Helical" evidence="6">
    <location>
        <begin position="7"/>
        <end position="23"/>
    </location>
</feature>
<evidence type="ECO:0000256" key="1">
    <source>
        <dbReference type="ARBA" id="ARBA00004370"/>
    </source>
</evidence>
<keyword evidence="8" id="KW-1185">Reference proteome</keyword>
<gene>
    <name evidence="7" type="ORF">CJ030_MR4G025817</name>
</gene>
<organism evidence="7 8">
    <name type="scientific">Morella rubra</name>
    <name type="common">Chinese bayberry</name>
    <dbReference type="NCBI Taxonomy" id="262757"/>
    <lineage>
        <taxon>Eukaryota</taxon>
        <taxon>Viridiplantae</taxon>
        <taxon>Streptophyta</taxon>
        <taxon>Embryophyta</taxon>
        <taxon>Tracheophyta</taxon>
        <taxon>Spermatophyta</taxon>
        <taxon>Magnoliopsida</taxon>
        <taxon>eudicotyledons</taxon>
        <taxon>Gunneridae</taxon>
        <taxon>Pentapetalae</taxon>
        <taxon>rosids</taxon>
        <taxon>fabids</taxon>
        <taxon>Fagales</taxon>
        <taxon>Myricaceae</taxon>
        <taxon>Morella</taxon>
    </lineage>
</organism>
<sequence>MHDFCFTIPYGLILIAGGLIGYVKKASTGSLAGGVGTGLVLILAGYLSLEAFKKRKNSYPALIIETGARIYGYSKALDPGSHIISLETISPSHSRRFFTTSICINFDPTDQGAPTCLNLLLERHRDLESLLFGYPSFKLDDLGKLAGSVSSPINSSSSDPAI</sequence>
<evidence type="ECO:0000256" key="6">
    <source>
        <dbReference type="SAM" id="Phobius"/>
    </source>
</evidence>
<dbReference type="Proteomes" id="UP000516437">
    <property type="component" value="Chromosome 4"/>
</dbReference>
<dbReference type="GO" id="GO:0015245">
    <property type="term" value="F:fatty acid transmembrane transporter activity"/>
    <property type="evidence" value="ECO:0007669"/>
    <property type="project" value="TreeGrafter"/>
</dbReference>
<dbReference type="Gene3D" id="1.10.10.1740">
    <property type="entry name" value="Transmembrane protein 14-like"/>
    <property type="match status" value="1"/>
</dbReference>
<comment type="caution">
    <text evidence="7">The sequence shown here is derived from an EMBL/GenBank/DDBJ whole genome shotgun (WGS) entry which is preliminary data.</text>
</comment>
<evidence type="ECO:0000256" key="3">
    <source>
        <dbReference type="ARBA" id="ARBA00022692"/>
    </source>
</evidence>
<dbReference type="InterPro" id="IPR044890">
    <property type="entry name" value="TMEM14_sf"/>
</dbReference>
<evidence type="ECO:0000256" key="5">
    <source>
        <dbReference type="ARBA" id="ARBA00023136"/>
    </source>
</evidence>
<comment type="similarity">
    <text evidence="2">Belongs to the TMEM14 family.</text>
</comment>
<reference evidence="7 8" key="1">
    <citation type="journal article" date="2019" name="Plant Biotechnol. J.">
        <title>The red bayberry genome and genetic basis of sex determination.</title>
        <authorList>
            <person name="Jia H.M."/>
            <person name="Jia H.J."/>
            <person name="Cai Q.L."/>
            <person name="Wang Y."/>
            <person name="Zhao H.B."/>
            <person name="Yang W.F."/>
            <person name="Wang G.Y."/>
            <person name="Li Y.H."/>
            <person name="Zhan D.L."/>
            <person name="Shen Y.T."/>
            <person name="Niu Q.F."/>
            <person name="Chang L."/>
            <person name="Qiu J."/>
            <person name="Zhao L."/>
            <person name="Xie H.B."/>
            <person name="Fu W.Y."/>
            <person name="Jin J."/>
            <person name="Li X.W."/>
            <person name="Jiao Y."/>
            <person name="Zhou C.C."/>
            <person name="Tu T."/>
            <person name="Chai C.Y."/>
            <person name="Gao J.L."/>
            <person name="Fan L.J."/>
            <person name="van de Weg E."/>
            <person name="Wang J.Y."/>
            <person name="Gao Z.S."/>
        </authorList>
    </citation>
    <scope>NUCLEOTIDE SEQUENCE [LARGE SCALE GENOMIC DNA]</scope>
    <source>
        <tissue evidence="7">Leaves</tissue>
    </source>
</reference>
<dbReference type="PANTHER" id="PTHR12668:SF5">
    <property type="entry name" value="PROTEIN FATTY ACID EXPORT 5-RELATED"/>
    <property type="match status" value="1"/>
</dbReference>
<evidence type="ECO:0000313" key="8">
    <source>
        <dbReference type="Proteomes" id="UP000516437"/>
    </source>
</evidence>
<dbReference type="PANTHER" id="PTHR12668">
    <property type="entry name" value="TRANSMEMBRANE PROTEIN 14, 15"/>
    <property type="match status" value="1"/>
</dbReference>
<keyword evidence="3 6" id="KW-0812">Transmembrane</keyword>
<dbReference type="Pfam" id="PF03647">
    <property type="entry name" value="Tmemb_14"/>
    <property type="match status" value="1"/>
</dbReference>
<proteinExistence type="inferred from homology"/>
<accession>A0A6A1VRE4</accession>
<dbReference type="OrthoDB" id="5620at2759"/>